<dbReference type="PROSITE" id="PS50089">
    <property type="entry name" value="ZF_RING_2"/>
    <property type="match status" value="1"/>
</dbReference>
<protein>
    <submittedName>
        <fullName evidence="6">Zinc finger protein, putative</fullName>
    </submittedName>
</protein>
<evidence type="ECO:0000256" key="1">
    <source>
        <dbReference type="ARBA" id="ARBA00022723"/>
    </source>
</evidence>
<dbReference type="OrthoDB" id="6105938at2759"/>
<dbReference type="Proteomes" id="UP000051952">
    <property type="component" value="Unassembled WGS sequence"/>
</dbReference>
<evidence type="ECO:0000256" key="2">
    <source>
        <dbReference type="ARBA" id="ARBA00022771"/>
    </source>
</evidence>
<dbReference type="VEuPathDB" id="TriTrypDB:BSAL_32430"/>
<dbReference type="SUPFAM" id="SSF57850">
    <property type="entry name" value="RING/U-box"/>
    <property type="match status" value="1"/>
</dbReference>
<organism evidence="6 7">
    <name type="scientific">Bodo saltans</name>
    <name type="common">Flagellated protozoan</name>
    <dbReference type="NCBI Taxonomy" id="75058"/>
    <lineage>
        <taxon>Eukaryota</taxon>
        <taxon>Discoba</taxon>
        <taxon>Euglenozoa</taxon>
        <taxon>Kinetoplastea</taxon>
        <taxon>Metakinetoplastina</taxon>
        <taxon>Eubodonida</taxon>
        <taxon>Bodonidae</taxon>
        <taxon>Bodo</taxon>
    </lineage>
</organism>
<dbReference type="InterPro" id="IPR017907">
    <property type="entry name" value="Znf_RING_CS"/>
</dbReference>
<dbReference type="EMBL" id="CYKH01001937">
    <property type="protein sequence ID" value="CUG91509.1"/>
    <property type="molecule type" value="Genomic_DNA"/>
</dbReference>
<evidence type="ECO:0000259" key="5">
    <source>
        <dbReference type="PROSITE" id="PS50089"/>
    </source>
</evidence>
<evidence type="ECO:0000313" key="7">
    <source>
        <dbReference type="Proteomes" id="UP000051952"/>
    </source>
</evidence>
<dbReference type="InterPro" id="IPR027370">
    <property type="entry name" value="Znf-RING_euk"/>
</dbReference>
<keyword evidence="1" id="KW-0479">Metal-binding</keyword>
<keyword evidence="7" id="KW-1185">Reference proteome</keyword>
<evidence type="ECO:0000256" key="4">
    <source>
        <dbReference type="PROSITE-ProRule" id="PRU00175"/>
    </source>
</evidence>
<keyword evidence="3" id="KW-0862">Zinc</keyword>
<feature type="domain" description="RING-type" evidence="5">
    <location>
        <begin position="13"/>
        <end position="54"/>
    </location>
</feature>
<proteinExistence type="predicted"/>
<dbReference type="Pfam" id="PF13445">
    <property type="entry name" value="zf-RING_UBOX"/>
    <property type="match status" value="1"/>
</dbReference>
<gene>
    <name evidence="6" type="ORF">BSAL_32430</name>
</gene>
<keyword evidence="2 4" id="KW-0863">Zinc-finger</keyword>
<reference evidence="7" key="1">
    <citation type="submission" date="2015-09" db="EMBL/GenBank/DDBJ databases">
        <authorList>
            <consortium name="Pathogen Informatics"/>
        </authorList>
    </citation>
    <scope>NUCLEOTIDE SEQUENCE [LARGE SCALE GENOMIC DNA]</scope>
    <source>
        <strain evidence="7">Lake Konstanz</strain>
    </source>
</reference>
<dbReference type="AlphaFoldDB" id="A0A0S4JSJ4"/>
<dbReference type="PROSITE" id="PS00518">
    <property type="entry name" value="ZF_RING_1"/>
    <property type="match status" value="1"/>
</dbReference>
<dbReference type="Gene3D" id="3.30.40.10">
    <property type="entry name" value="Zinc/RING finger domain, C3HC4 (zinc finger)"/>
    <property type="match status" value="1"/>
</dbReference>
<name>A0A0S4JSJ4_BODSA</name>
<dbReference type="SMART" id="SM00184">
    <property type="entry name" value="RING"/>
    <property type="match status" value="1"/>
</dbReference>
<sequence length="854" mass="95623">MASLEDISRELECSICGSIMIDPRVLHCQHSFCLRCIFVLIKRDRSQNPSIKCPFGCPAVISAERGDVRSLKRNPLIASLCAARRRSIFSPDDSSCDWCSSDHVACKMCSKCSSIICHRCDEEALSDHAFLCSEQACRVSPTAVPGVERSQDDAVDEFSPVKRYATLVSSKSAATSIRGFFQSDPQLRRYAENISKTDEDADLIIGDCDELLYIPHFVQRCVAKAVMADGSEQVSQYTVVVPAPNFHDTPETFAHISKKAESERLWDSDELLILSRCISSAENAATVVDNCVRIATQVRKALAFPSASATDINIVVSMVVFMREMYDLVSYIVIPFLRRSALFANFWGHKHVERLIQLFHQAPTSLRKAEVTKRIKAHLEIGGGLGKQFQKAADATQQRLDSLISALDSLESTLSGSFSIVSASPASVFDEGEGRPRISKLLKFPEHLESLRTSFVSIVESLRKNISNLHLEISEALRGIGLDDNARAAIITLEKKFAEECDKFLGICGSSQHIHVLWTQCVVVLGKKFERKHVQQFLEGRRGRFALREPFSLTKLNESIEQASRMMANVIPQIGSVRDQHSSLLRRNISDMNGLLVLQNQLCNLTTQVLDVFQKEHFIKLREVSTSSTEYLMELSNFVTRSYLDERPEEHEILGSCDDITEISKILTSLGSRLNEKCRIVHRSSAVLLDVTRCMGRCAAVLLHANTTDLISAPRTGSPVLNVNPAIEQENEVLFEAVEFDAESTSFVFEEVRRRVAKDLPNMIRGAATVQLESRSRILLPYRRGHFFLPHKFPFRTFEYLVDAQTGDFIVEDVPEHGFDAVMTFVEKFVNSKATFILMNSIIAMAAVVYKKAL</sequence>
<dbReference type="GO" id="GO:0008270">
    <property type="term" value="F:zinc ion binding"/>
    <property type="evidence" value="ECO:0007669"/>
    <property type="project" value="UniProtKB-KW"/>
</dbReference>
<accession>A0A0S4JSJ4</accession>
<dbReference type="InterPro" id="IPR001841">
    <property type="entry name" value="Znf_RING"/>
</dbReference>
<dbReference type="InterPro" id="IPR013083">
    <property type="entry name" value="Znf_RING/FYVE/PHD"/>
</dbReference>
<evidence type="ECO:0000313" key="6">
    <source>
        <dbReference type="EMBL" id="CUG91509.1"/>
    </source>
</evidence>
<evidence type="ECO:0000256" key="3">
    <source>
        <dbReference type="ARBA" id="ARBA00022833"/>
    </source>
</evidence>